<name>A0ABR8J8R9_9NOST</name>
<gene>
    <name evidence="1" type="ORF">H6G68_19335</name>
</gene>
<keyword evidence="2" id="KW-1185">Reference proteome</keyword>
<reference evidence="1 2" key="1">
    <citation type="journal article" date="2020" name="ISME J.">
        <title>Comparative genomics reveals insights into cyanobacterial evolution and habitat adaptation.</title>
        <authorList>
            <person name="Chen M.Y."/>
            <person name="Teng W.K."/>
            <person name="Zhao L."/>
            <person name="Hu C.X."/>
            <person name="Zhou Y.K."/>
            <person name="Han B.P."/>
            <person name="Song L.R."/>
            <person name="Shu W.S."/>
        </authorList>
    </citation>
    <scope>NUCLEOTIDE SEQUENCE [LARGE SCALE GENOMIC DNA]</scope>
    <source>
        <strain evidence="1 2">FACHB-362</strain>
    </source>
</reference>
<dbReference type="EMBL" id="JACJTQ010000034">
    <property type="protein sequence ID" value="MBD2693882.1"/>
    <property type="molecule type" value="Genomic_DNA"/>
</dbReference>
<evidence type="ECO:0000313" key="2">
    <source>
        <dbReference type="Proteomes" id="UP000660381"/>
    </source>
</evidence>
<protein>
    <submittedName>
        <fullName evidence="1">Uncharacterized protein</fullName>
    </submittedName>
</protein>
<proteinExistence type="predicted"/>
<comment type="caution">
    <text evidence="1">The sequence shown here is derived from an EMBL/GenBank/DDBJ whole genome shotgun (WGS) entry which is preliminary data.</text>
</comment>
<evidence type="ECO:0000313" key="1">
    <source>
        <dbReference type="EMBL" id="MBD2693882.1"/>
    </source>
</evidence>
<organism evidence="1 2">
    <name type="scientific">Anabaena catenula FACHB-362</name>
    <dbReference type="NCBI Taxonomy" id="2692877"/>
    <lineage>
        <taxon>Bacteria</taxon>
        <taxon>Bacillati</taxon>
        <taxon>Cyanobacteriota</taxon>
        <taxon>Cyanophyceae</taxon>
        <taxon>Nostocales</taxon>
        <taxon>Nostocaceae</taxon>
        <taxon>Anabaena</taxon>
    </lineage>
</organism>
<dbReference type="RefSeq" id="WP_190908093.1">
    <property type="nucleotide sequence ID" value="NZ_JACJTQ010000034.1"/>
</dbReference>
<accession>A0ABR8J8R9</accession>
<dbReference type="Proteomes" id="UP000660381">
    <property type="component" value="Unassembled WGS sequence"/>
</dbReference>
<sequence length="214" mass="24243">MTSRVIADHDFENHKALQDRLMSLPEEARFDDISVILDKSSLIGLKLANAVLKNKTYFEILLERGLETANASSIELWLKYLLPRLGYRRVIDILSDKLNSEHPQQVAKASYWLPKFLPKGNERAEILLKEFLIKEKQMLGGEYKAVKPSGQVYKLILKIKKTGEYAVFGGYPLGTRGSKIIVEILNPDDLYPTGGIRQVSPGDIEILDPQPYND</sequence>